<dbReference type="InterPro" id="IPR006963">
    <property type="entry name" value="Mopterin_OxRdtase_4Fe-4S_dom"/>
</dbReference>
<feature type="domain" description="4Fe-4S Mo/W bis-MGD-type" evidence="7">
    <location>
        <begin position="19"/>
        <end position="75"/>
    </location>
</feature>
<proteinExistence type="predicted"/>
<protein>
    <recommendedName>
        <fullName evidence="7">4Fe-4S Mo/W bis-MGD-type domain-containing protein</fullName>
    </recommendedName>
</protein>
<dbReference type="InterPro" id="IPR050123">
    <property type="entry name" value="Prok_molybdopt-oxidoreductase"/>
</dbReference>
<evidence type="ECO:0000313" key="8">
    <source>
        <dbReference type="EMBL" id="RCI69215.1"/>
    </source>
</evidence>
<dbReference type="PANTHER" id="PTHR43105">
    <property type="entry name" value="RESPIRATORY NITRATE REDUCTASE"/>
    <property type="match status" value="1"/>
</dbReference>
<dbReference type="SMART" id="SM00926">
    <property type="entry name" value="Molybdop_Fe4S4"/>
    <property type="match status" value="1"/>
</dbReference>
<evidence type="ECO:0000256" key="5">
    <source>
        <dbReference type="ARBA" id="ARBA00023004"/>
    </source>
</evidence>
<comment type="caution">
    <text evidence="8">The sequence shown here is derived from an EMBL/GenBank/DDBJ whole genome shotgun (WGS) entry which is preliminary data.</text>
</comment>
<keyword evidence="2" id="KW-0004">4Fe-4S</keyword>
<dbReference type="GO" id="GO:0009325">
    <property type="term" value="C:nitrate reductase complex"/>
    <property type="evidence" value="ECO:0007669"/>
    <property type="project" value="TreeGrafter"/>
</dbReference>
<dbReference type="SUPFAM" id="SSF53706">
    <property type="entry name" value="Formate dehydrogenase/DMSO reductase, domains 1-3"/>
    <property type="match status" value="1"/>
</dbReference>
<dbReference type="InterPro" id="IPR027467">
    <property type="entry name" value="MopterinOxRdtase_cofactor_BS"/>
</dbReference>
<organism evidence="8 9">
    <name type="scientific">Pseudomonas aeruginosa</name>
    <dbReference type="NCBI Taxonomy" id="287"/>
    <lineage>
        <taxon>Bacteria</taxon>
        <taxon>Pseudomonadati</taxon>
        <taxon>Pseudomonadota</taxon>
        <taxon>Gammaproteobacteria</taxon>
        <taxon>Pseudomonadales</taxon>
        <taxon>Pseudomonadaceae</taxon>
        <taxon>Pseudomonas</taxon>
    </lineage>
</organism>
<dbReference type="AlphaFoldDB" id="A0A367LVJ8"/>
<dbReference type="Pfam" id="PF04879">
    <property type="entry name" value="Molybdop_Fe4S4"/>
    <property type="match status" value="1"/>
</dbReference>
<gene>
    <name evidence="8" type="ORF">DT376_41145</name>
</gene>
<sequence>MPILVRASNLVTEADVTSLVWNKAPCRFCGTGCSVMVATRDGQVVATHGDIKAEVNRGINCVKGYFLSKIMYGSDRLTLSL</sequence>
<name>A0A367LVJ8_PSEAI</name>
<evidence type="ECO:0000256" key="3">
    <source>
        <dbReference type="ARBA" id="ARBA00022505"/>
    </source>
</evidence>
<keyword evidence="3" id="KW-0500">Molybdenum</keyword>
<keyword evidence="5" id="KW-0408">Iron</keyword>
<dbReference type="PANTHER" id="PTHR43105:SF11">
    <property type="entry name" value="PERIPLASMIC NITRATE REDUCTASE"/>
    <property type="match status" value="1"/>
</dbReference>
<evidence type="ECO:0000256" key="1">
    <source>
        <dbReference type="ARBA" id="ARBA00001942"/>
    </source>
</evidence>
<dbReference type="GO" id="GO:0016020">
    <property type="term" value="C:membrane"/>
    <property type="evidence" value="ECO:0007669"/>
    <property type="project" value="TreeGrafter"/>
</dbReference>
<feature type="non-terminal residue" evidence="8">
    <location>
        <position position="81"/>
    </location>
</feature>
<evidence type="ECO:0000313" key="9">
    <source>
        <dbReference type="Proteomes" id="UP000253594"/>
    </source>
</evidence>
<dbReference type="GO" id="GO:0051539">
    <property type="term" value="F:4 iron, 4 sulfur cluster binding"/>
    <property type="evidence" value="ECO:0007669"/>
    <property type="project" value="UniProtKB-KW"/>
</dbReference>
<dbReference type="Gene3D" id="3.30.200.210">
    <property type="match status" value="1"/>
</dbReference>
<dbReference type="Proteomes" id="UP000253594">
    <property type="component" value="Unassembled WGS sequence"/>
</dbReference>
<keyword evidence="4" id="KW-0479">Metal-binding</keyword>
<evidence type="ECO:0000256" key="6">
    <source>
        <dbReference type="ARBA" id="ARBA00023014"/>
    </source>
</evidence>
<evidence type="ECO:0000259" key="7">
    <source>
        <dbReference type="PROSITE" id="PS51669"/>
    </source>
</evidence>
<accession>A0A367LVJ8</accession>
<dbReference type="GO" id="GO:0030151">
    <property type="term" value="F:molybdenum ion binding"/>
    <property type="evidence" value="ECO:0007669"/>
    <property type="project" value="TreeGrafter"/>
</dbReference>
<dbReference type="EMBL" id="QORE01003309">
    <property type="protein sequence ID" value="RCI69215.1"/>
    <property type="molecule type" value="Genomic_DNA"/>
</dbReference>
<dbReference type="GO" id="GO:0008940">
    <property type="term" value="F:nitrate reductase activity"/>
    <property type="evidence" value="ECO:0007669"/>
    <property type="project" value="TreeGrafter"/>
</dbReference>
<comment type="cofactor">
    <cofactor evidence="1">
        <name>Mo-bis(molybdopterin guanine dinucleotide)</name>
        <dbReference type="ChEBI" id="CHEBI:60539"/>
    </cofactor>
</comment>
<dbReference type="PROSITE" id="PS00551">
    <property type="entry name" value="MOLYBDOPTERIN_PROK_1"/>
    <property type="match status" value="1"/>
</dbReference>
<evidence type="ECO:0000256" key="4">
    <source>
        <dbReference type="ARBA" id="ARBA00022723"/>
    </source>
</evidence>
<evidence type="ECO:0000256" key="2">
    <source>
        <dbReference type="ARBA" id="ARBA00022485"/>
    </source>
</evidence>
<dbReference type="PROSITE" id="PS51669">
    <property type="entry name" value="4FE4S_MOW_BIS_MGD"/>
    <property type="match status" value="1"/>
</dbReference>
<reference evidence="8 9" key="1">
    <citation type="submission" date="2018-07" db="EMBL/GenBank/DDBJ databases">
        <title>Mechanisms of high-level aminoglycoside resistance among Gram-negative pathogens in Brazil.</title>
        <authorList>
            <person name="Ballaben A.S."/>
            <person name="Darini A.L.C."/>
            <person name="Doi Y."/>
        </authorList>
    </citation>
    <scope>NUCLEOTIDE SEQUENCE [LARGE SCALE GENOMIC DNA]</scope>
    <source>
        <strain evidence="8 9">B2-305</strain>
    </source>
</reference>
<keyword evidence="6" id="KW-0411">Iron-sulfur</keyword>